<dbReference type="Pfam" id="PF00735">
    <property type="entry name" value="Septin"/>
    <property type="match status" value="1"/>
</dbReference>
<keyword evidence="2" id="KW-0963">Cytoplasm</keyword>
<evidence type="ECO:0000256" key="1">
    <source>
        <dbReference type="ARBA" id="ARBA00004245"/>
    </source>
</evidence>
<evidence type="ECO:0000313" key="11">
    <source>
        <dbReference type="EMBL" id="KAJ8253967.1"/>
    </source>
</evidence>
<keyword evidence="5 8" id="KW-0342">GTP-binding</keyword>
<evidence type="ECO:0000256" key="4">
    <source>
        <dbReference type="ARBA" id="ARBA00022741"/>
    </source>
</evidence>
<reference evidence="11" key="1">
    <citation type="journal article" date="2023" name="Science">
        <title>Genome structures resolve the early diversification of teleost fishes.</title>
        <authorList>
            <person name="Parey E."/>
            <person name="Louis A."/>
            <person name="Montfort J."/>
            <person name="Bouchez O."/>
            <person name="Roques C."/>
            <person name="Iampietro C."/>
            <person name="Lluch J."/>
            <person name="Castinel A."/>
            <person name="Donnadieu C."/>
            <person name="Desvignes T."/>
            <person name="Floi Bucao C."/>
            <person name="Jouanno E."/>
            <person name="Wen M."/>
            <person name="Mejri S."/>
            <person name="Dirks R."/>
            <person name="Jansen H."/>
            <person name="Henkel C."/>
            <person name="Chen W.J."/>
            <person name="Zahm M."/>
            <person name="Cabau C."/>
            <person name="Klopp C."/>
            <person name="Thompson A.W."/>
            <person name="Robinson-Rechavi M."/>
            <person name="Braasch I."/>
            <person name="Lecointre G."/>
            <person name="Bobe J."/>
            <person name="Postlethwait J.H."/>
            <person name="Berthelot C."/>
            <person name="Roest Crollius H."/>
            <person name="Guiguen Y."/>
        </authorList>
    </citation>
    <scope>NUCLEOTIDE SEQUENCE</scope>
    <source>
        <strain evidence="11">Concon-B</strain>
    </source>
</reference>
<organism evidence="11 12">
    <name type="scientific">Conger conger</name>
    <name type="common">Conger eel</name>
    <name type="synonym">Muraena conger</name>
    <dbReference type="NCBI Taxonomy" id="82655"/>
    <lineage>
        <taxon>Eukaryota</taxon>
        <taxon>Metazoa</taxon>
        <taxon>Chordata</taxon>
        <taxon>Craniata</taxon>
        <taxon>Vertebrata</taxon>
        <taxon>Euteleostomi</taxon>
        <taxon>Actinopterygii</taxon>
        <taxon>Neopterygii</taxon>
        <taxon>Teleostei</taxon>
        <taxon>Anguilliformes</taxon>
        <taxon>Congridae</taxon>
        <taxon>Conger</taxon>
    </lineage>
</organism>
<dbReference type="PANTHER" id="PTHR18884">
    <property type="entry name" value="SEPTIN"/>
    <property type="match status" value="1"/>
</dbReference>
<dbReference type="GO" id="GO:0005856">
    <property type="term" value="C:cytoskeleton"/>
    <property type="evidence" value="ECO:0007669"/>
    <property type="project" value="UniProtKB-SubCell"/>
</dbReference>
<feature type="compositionally biased region" description="Basic and acidic residues" evidence="9">
    <location>
        <begin position="486"/>
        <end position="501"/>
    </location>
</feature>
<comment type="caution">
    <text evidence="11">The sequence shown here is derived from an EMBL/GenBank/DDBJ whole genome shotgun (WGS) entry which is preliminary data.</text>
</comment>
<dbReference type="Proteomes" id="UP001152803">
    <property type="component" value="Unassembled WGS sequence"/>
</dbReference>
<feature type="compositionally biased region" description="Polar residues" evidence="9">
    <location>
        <begin position="68"/>
        <end position="78"/>
    </location>
</feature>
<proteinExistence type="inferred from homology"/>
<evidence type="ECO:0000256" key="8">
    <source>
        <dbReference type="RuleBase" id="RU004560"/>
    </source>
</evidence>
<evidence type="ECO:0000259" key="10">
    <source>
        <dbReference type="PROSITE" id="PS51719"/>
    </source>
</evidence>
<keyword evidence="6" id="KW-0206">Cytoskeleton</keyword>
<dbReference type="InterPro" id="IPR027417">
    <property type="entry name" value="P-loop_NTPase"/>
</dbReference>
<dbReference type="CDD" id="cd01850">
    <property type="entry name" value="CDC_Septin"/>
    <property type="match status" value="1"/>
</dbReference>
<sequence>MSETSVNDHLEGILSDFEALKRSFDIEDEIPAYSPSPAHSSPFSPTPNSNRTNDGRGPANHTPPPYQSRLSINPSPAQSPVLRNKIVTSLSFNRGTAEAGVRANGNAGSGISRASSFQSRFNPNGFSTSGLGSHNDSLRSSSSSLDSQASISKQGHSGSASPAGLPQGPMGRREFKTTGLVGPALKKFSSHGNVFRSEVEVSSVPAGEPTAVIHGSMPSLDLQGSGSRGVASLVDRFGQTGGTWSASASRLQGGAHSPRHLTPKPKEVAKLNKFPLDLENLAVKPQAPSAETPSPPKPPPRFHPKPAGAPSPAPAGALSPAPAGALSPAPAAPTPAPAGPSMPVVGGTSGVDPGLSPGNGLIVEPVVAPGPFRVPAVMVTPVPLSPAQTPELSLITRPQVVQLSPSDPLPPASLNVPKETCQESETVGSPEKEASQTNESIVSPDEEVPQANESVGPPDKEVAQANDSIVLPDMEVPQAIQSVQTPDKELPRANESTDKEGPLANESVDLPHKQVPQGNENIVPPDEELSRANKSTESPEKEVPGANENIVSPSQEVPRANESVGSILQRIASFSCADGTGPGPKEDNRHSNKDKTEGPDFQQKEEREEDVPAPALEPEIQIDEKEEEPEEPAPPACPKQPSPEGYITGHQMFGYVGIEAVLDQMRRKAMKTGFEFNIMVVGQSGLGKSTLVNTLFKSKVSRKSCTPNYEEKICKTVNLQSVSHVIEERGVKMKLTVIDTPGFGDQINNENCWEPIVKYINEQYEKYLKEELNINRKRRIPDTRVHCCVYFLPATGHWLRPLDVEFMKRLGLIVSIVPVIAKADTLTIEERLEFKQRIRKDLQTNGIRVYPQTEYDEDGDDRIMNDKIREKIPFAVVGTDKEHQVNGNKVLGRKTKWGIIEVENVAHCEFANLRDLLIRSHLQDLKDVTHNIHYETYRVRRLNESNLNGLGISALSPVNGVTEKSEAESNL</sequence>
<feature type="compositionally biased region" description="Basic and acidic residues" evidence="9">
    <location>
        <begin position="584"/>
        <end position="606"/>
    </location>
</feature>
<keyword evidence="3" id="KW-0132">Cell division</keyword>
<keyword evidence="4 8" id="KW-0547">Nucleotide-binding</keyword>
<dbReference type="OrthoDB" id="416553at2759"/>
<evidence type="ECO:0000256" key="6">
    <source>
        <dbReference type="ARBA" id="ARBA00023212"/>
    </source>
</evidence>
<protein>
    <recommendedName>
        <fullName evidence="10">Septin-type G domain-containing protein</fullName>
    </recommendedName>
</protein>
<dbReference type="AlphaFoldDB" id="A0A9Q1D098"/>
<dbReference type="Gene3D" id="3.40.50.300">
    <property type="entry name" value="P-loop containing nucleotide triphosphate hydrolases"/>
    <property type="match status" value="1"/>
</dbReference>
<dbReference type="FunFam" id="3.40.50.300:FF:000143">
    <property type="entry name" value="septin-9 isoform X1"/>
    <property type="match status" value="1"/>
</dbReference>
<comment type="subcellular location">
    <subcellularLocation>
        <location evidence="1">Cytoplasm</location>
        <location evidence="1">Cytoskeleton</location>
    </subcellularLocation>
</comment>
<feature type="compositionally biased region" description="Pro residues" evidence="9">
    <location>
        <begin position="293"/>
        <end position="313"/>
    </location>
</feature>
<dbReference type="PROSITE" id="PS51719">
    <property type="entry name" value="G_SEPTIN"/>
    <property type="match status" value="1"/>
</dbReference>
<evidence type="ECO:0000256" key="3">
    <source>
        <dbReference type="ARBA" id="ARBA00022618"/>
    </source>
</evidence>
<feature type="region of interest" description="Disordered" evidence="9">
    <location>
        <begin position="402"/>
        <end position="645"/>
    </location>
</feature>
<comment type="similarity">
    <text evidence="8">Belongs to the TRAFAC class TrmE-Era-EngA-EngB-Septin-like GTPase superfamily. Septin GTPase family.</text>
</comment>
<feature type="compositionally biased region" description="Acidic residues" evidence="9">
    <location>
        <begin position="620"/>
        <end position="631"/>
    </location>
</feature>
<evidence type="ECO:0000313" key="12">
    <source>
        <dbReference type="Proteomes" id="UP001152803"/>
    </source>
</evidence>
<gene>
    <name evidence="11" type="ORF">COCON_G00205790</name>
</gene>
<feature type="compositionally biased region" description="Low complexity" evidence="9">
    <location>
        <begin position="314"/>
        <end position="329"/>
    </location>
</feature>
<dbReference type="SUPFAM" id="SSF52540">
    <property type="entry name" value="P-loop containing nucleoside triphosphate hydrolases"/>
    <property type="match status" value="1"/>
</dbReference>
<feature type="region of interest" description="Disordered" evidence="9">
    <location>
        <begin position="125"/>
        <end position="175"/>
    </location>
</feature>
<feature type="compositionally biased region" description="Pro residues" evidence="9">
    <location>
        <begin position="632"/>
        <end position="641"/>
    </location>
</feature>
<feature type="compositionally biased region" description="Pro residues" evidence="9">
    <location>
        <begin position="330"/>
        <end position="340"/>
    </location>
</feature>
<keyword evidence="7" id="KW-0131">Cell cycle</keyword>
<evidence type="ECO:0000256" key="2">
    <source>
        <dbReference type="ARBA" id="ARBA00022490"/>
    </source>
</evidence>
<dbReference type="GO" id="GO:0051301">
    <property type="term" value="P:cell division"/>
    <property type="evidence" value="ECO:0007669"/>
    <property type="project" value="UniProtKB-KW"/>
</dbReference>
<dbReference type="GO" id="GO:0005525">
    <property type="term" value="F:GTP binding"/>
    <property type="evidence" value="ECO:0007669"/>
    <property type="project" value="UniProtKB-KW"/>
</dbReference>
<accession>A0A9Q1D098</accession>
<feature type="region of interest" description="Disordered" evidence="9">
    <location>
        <begin position="285"/>
        <end position="352"/>
    </location>
</feature>
<dbReference type="InterPro" id="IPR030379">
    <property type="entry name" value="G_SEPTIN_dom"/>
</dbReference>
<evidence type="ECO:0000256" key="9">
    <source>
        <dbReference type="SAM" id="MobiDB-lite"/>
    </source>
</evidence>
<dbReference type="EMBL" id="JAFJMO010000016">
    <property type="protein sequence ID" value="KAJ8253967.1"/>
    <property type="molecule type" value="Genomic_DNA"/>
</dbReference>
<evidence type="ECO:0000256" key="7">
    <source>
        <dbReference type="ARBA" id="ARBA00023306"/>
    </source>
</evidence>
<evidence type="ECO:0000256" key="5">
    <source>
        <dbReference type="ARBA" id="ARBA00023134"/>
    </source>
</evidence>
<feature type="compositionally biased region" description="Low complexity" evidence="9">
    <location>
        <begin position="133"/>
        <end position="152"/>
    </location>
</feature>
<feature type="compositionally biased region" description="Low complexity" evidence="9">
    <location>
        <begin position="35"/>
        <end position="47"/>
    </location>
</feature>
<dbReference type="InterPro" id="IPR016491">
    <property type="entry name" value="Septin"/>
</dbReference>
<keyword evidence="12" id="KW-1185">Reference proteome</keyword>
<feature type="region of interest" description="Disordered" evidence="9">
    <location>
        <begin position="28"/>
        <end position="82"/>
    </location>
</feature>
<feature type="domain" description="Septin-type G" evidence="10">
    <location>
        <begin position="672"/>
        <end position="944"/>
    </location>
</feature>
<feature type="region of interest" description="Disordered" evidence="9">
    <location>
        <begin position="244"/>
        <end position="265"/>
    </location>
</feature>
<name>A0A9Q1D098_CONCO</name>